<feature type="compositionally biased region" description="Pro residues" evidence="4">
    <location>
        <begin position="569"/>
        <end position="578"/>
    </location>
</feature>
<accession>A0ABQ8UI46</accession>
<dbReference type="InterPro" id="IPR033690">
    <property type="entry name" value="Adenylat_kinase_CS"/>
</dbReference>
<feature type="compositionally biased region" description="Basic and acidic residues" evidence="4">
    <location>
        <begin position="861"/>
        <end position="881"/>
    </location>
</feature>
<feature type="compositionally biased region" description="Low complexity" evidence="4">
    <location>
        <begin position="307"/>
        <end position="330"/>
    </location>
</feature>
<keyword evidence="3 5" id="KW-0418">Kinase</keyword>
<feature type="compositionally biased region" description="Pro residues" evidence="4">
    <location>
        <begin position="935"/>
        <end position="992"/>
    </location>
</feature>
<feature type="compositionally biased region" description="Low complexity" evidence="4">
    <location>
        <begin position="822"/>
        <end position="833"/>
    </location>
</feature>
<feature type="compositionally biased region" description="Basic residues" evidence="4">
    <location>
        <begin position="649"/>
        <end position="658"/>
    </location>
</feature>
<feature type="compositionally biased region" description="Pro residues" evidence="4">
    <location>
        <begin position="1044"/>
        <end position="1056"/>
    </location>
</feature>
<name>A0ABQ8UI46_9EUKA</name>
<dbReference type="Proteomes" id="UP001141327">
    <property type="component" value="Unassembled WGS sequence"/>
</dbReference>
<reference evidence="5" key="1">
    <citation type="journal article" date="2022" name="bioRxiv">
        <title>Genomics of Preaxostyla Flagellates Illuminates Evolutionary Transitions and the Path Towards Mitochondrial Loss.</title>
        <authorList>
            <person name="Novak L.V.F."/>
            <person name="Treitli S.C."/>
            <person name="Pyrih J."/>
            <person name="Halakuc P."/>
            <person name="Pipaliya S.V."/>
            <person name="Vacek V."/>
            <person name="Brzon O."/>
            <person name="Soukal P."/>
            <person name="Eme L."/>
            <person name="Dacks J.B."/>
            <person name="Karnkowska A."/>
            <person name="Elias M."/>
            <person name="Hampl V."/>
        </authorList>
    </citation>
    <scope>NUCLEOTIDE SEQUENCE</scope>
    <source>
        <strain evidence="5">RCP-MX</strain>
    </source>
</reference>
<dbReference type="Pfam" id="PF00406">
    <property type="entry name" value="ADK"/>
    <property type="match status" value="1"/>
</dbReference>
<evidence type="ECO:0000313" key="6">
    <source>
        <dbReference type="Proteomes" id="UP001141327"/>
    </source>
</evidence>
<dbReference type="GO" id="GO:0016301">
    <property type="term" value="F:kinase activity"/>
    <property type="evidence" value="ECO:0007669"/>
    <property type="project" value="UniProtKB-KW"/>
</dbReference>
<feature type="region of interest" description="Disordered" evidence="4">
    <location>
        <begin position="307"/>
        <end position="346"/>
    </location>
</feature>
<gene>
    <name evidence="5" type="ORF">PAPYR_5176</name>
</gene>
<dbReference type="SUPFAM" id="SSF52540">
    <property type="entry name" value="P-loop containing nucleoside triphosphate hydrolases"/>
    <property type="match status" value="1"/>
</dbReference>
<dbReference type="InterPro" id="IPR027417">
    <property type="entry name" value="P-loop_NTPase"/>
</dbReference>
<feature type="region of interest" description="Disordered" evidence="4">
    <location>
        <begin position="487"/>
        <end position="526"/>
    </location>
</feature>
<feature type="compositionally biased region" description="Low complexity" evidence="4">
    <location>
        <begin position="1017"/>
        <end position="1043"/>
    </location>
</feature>
<feature type="region of interest" description="Disordered" evidence="4">
    <location>
        <begin position="733"/>
        <end position="754"/>
    </location>
</feature>
<dbReference type="Gene3D" id="3.40.50.300">
    <property type="entry name" value="P-loop containing nucleotide triphosphate hydrolases"/>
    <property type="match status" value="1"/>
</dbReference>
<feature type="compositionally biased region" description="Basic residues" evidence="4">
    <location>
        <begin position="423"/>
        <end position="432"/>
    </location>
</feature>
<feature type="compositionally biased region" description="Low complexity" evidence="4">
    <location>
        <begin position="669"/>
        <end position="683"/>
    </location>
</feature>
<feature type="compositionally biased region" description="Low complexity" evidence="4">
    <location>
        <begin position="1142"/>
        <end position="1157"/>
    </location>
</feature>
<feature type="compositionally biased region" description="Acidic residues" evidence="4">
    <location>
        <begin position="1105"/>
        <end position="1122"/>
    </location>
</feature>
<dbReference type="EMBL" id="JAPMOS010000024">
    <property type="protein sequence ID" value="KAJ4458905.1"/>
    <property type="molecule type" value="Genomic_DNA"/>
</dbReference>
<keyword evidence="2" id="KW-0547">Nucleotide-binding</keyword>
<dbReference type="CDD" id="cd01428">
    <property type="entry name" value="ADK"/>
    <property type="match status" value="1"/>
</dbReference>
<feature type="region of interest" description="Disordered" evidence="4">
    <location>
        <begin position="808"/>
        <end position="1166"/>
    </location>
</feature>
<feature type="compositionally biased region" description="Low complexity" evidence="4">
    <location>
        <begin position="497"/>
        <end position="507"/>
    </location>
</feature>
<evidence type="ECO:0000256" key="3">
    <source>
        <dbReference type="ARBA" id="ARBA00022777"/>
    </source>
</evidence>
<sequence length="1385" mass="146129">MLTPTPLTYDELSLPPQNPIFEEYLKMPVEGRVSDLEKAAQAALDAGDFSAFLMLKEDVLAQREALFGSFHPAFVVHLHELVVLYIQHALHCLSQSAEAALSHLQRAQSLVEQLYPQLPVSKRLRHLTQSTLAMVYLTVGNYPAALQCTTAAMDEHDSPPPLPLIYTAPTRIRQALALHYLRRRVECLQVLNALIGELELELTADSTPSMATPHLPESPETQEDWAAVADAALVSFPIPKPTVGAMLVVALHNGALEEVMGHKLDRARVYAQTASQRAADFLLPGHPYCRSLHQILFYLDMTDGSLSPPGGTTRSPPSSSAGATRLSSSAVLQPDWAPPTTRRGRRKLVNATASALAWAAALPMANVHQPQPPIQRGGGGVGEAEAVEAEAVADLPPPRPQLVFHSLSSSLAFDRQSIGVLRGPRRRRHHSSTRGGGDSDLDSQSRTSAPGLPQFPPPTRSVSLAYPGTTRNERIAIMTKAYMSNIRLPPRHQSPPSTSTATTSTAAGTGGGATTTTTTDPLHNPIRASVTINSNTTSSRLVYNSNQGWSALDELNHWSKRAAEEHQGPLPPVPPPPRTRPRSGLRPSTSQVVERPRLAMPPQIPLPDRGATSTPRAYRTPRYSLGSETPISGLTRVAQNLDPAPSRRPPPRRKRRTPPRPPGAGLDQLPPSSMSMSMPGLPLERPRTTSGLASGSQRVQHLWATSPLSPFRPATSMDPTVELPVMVSIPRPPTTAAPGHRRPSRFQQPPSPPSVALPRTAVILPPAAPAAQGSIGRLAGAGSISPPMPRPALAPARVESAITRLPARHHHHFHTSPPPPSASAAVPPASSSSPAPPRERSPTRHAMPIPPVRIPPVAASPEDRPADQQPKTDADKAKPSDDAAAGGGKEDEDEEDAASDHYSSFFEEDLEEPQPNTPGDSPVRPEKGSSATAPAPTPAAPTPAAPTPAAPTAPAPAAPSPSPSPPPSTGPSAPPAPAVPTPPPSSAAPPAPAATAAPAAPVIQPATAKALSAVKQPAAPSPSASSIGVPSSATPSTTASRAPGAPPPRRPAPPGPAEEDFNLDEDEDELDDPFLNRPTTSASFTRPLPLPQAPRPSTAPTGPLEYEDDPLAGLDLEGDEEDTKSPQRKKPTAMAPPPPGRPKAAASGTTTTSTTTSSGGGGSSVVGSFRQLGSAHLIDVPDPPSHSGLLYPFGGLLGALVFPGILTPAGTRPRMHPKIEVRWCRVWGALFRVCLVFSQFAMGCAASSNNVVVSPLGPTVPERPLHLIISGAPASGKGTQCERIVAKYYVVHVSTGDLLREQGTPLGLQAKPIMESGGLVPDELVINLLKDRISQPDCEQGVPLNFLGGCSPQPSFPPFCRYLLDGFPRTEAQALFLKKEGFIQR</sequence>
<dbReference type="PROSITE" id="PS00113">
    <property type="entry name" value="ADENYLATE_KINASE"/>
    <property type="match status" value="1"/>
</dbReference>
<evidence type="ECO:0000313" key="5">
    <source>
        <dbReference type="EMBL" id="KAJ4458905.1"/>
    </source>
</evidence>
<comment type="caution">
    <text evidence="5">The sequence shown here is derived from an EMBL/GenBank/DDBJ whole genome shotgun (WGS) entry which is preliminary data.</text>
</comment>
<keyword evidence="6" id="KW-1185">Reference proteome</keyword>
<feature type="region of interest" description="Disordered" evidence="4">
    <location>
        <begin position="562"/>
        <end position="698"/>
    </location>
</feature>
<feature type="compositionally biased region" description="Polar residues" evidence="4">
    <location>
        <begin position="688"/>
        <end position="698"/>
    </location>
</feature>
<dbReference type="PRINTS" id="PR01217">
    <property type="entry name" value="PRICHEXTENSN"/>
</dbReference>
<evidence type="ECO:0000256" key="2">
    <source>
        <dbReference type="ARBA" id="ARBA00022741"/>
    </source>
</evidence>
<dbReference type="InterPro" id="IPR000850">
    <property type="entry name" value="Adenylat/UMP-CMP_kin"/>
</dbReference>
<feature type="region of interest" description="Disordered" evidence="4">
    <location>
        <begin position="418"/>
        <end position="468"/>
    </location>
</feature>
<keyword evidence="1" id="KW-0808">Transferase</keyword>
<evidence type="ECO:0000256" key="4">
    <source>
        <dbReference type="SAM" id="MobiDB-lite"/>
    </source>
</evidence>
<evidence type="ECO:0000256" key="1">
    <source>
        <dbReference type="ARBA" id="ARBA00022679"/>
    </source>
</evidence>
<dbReference type="PANTHER" id="PTHR23359">
    <property type="entry name" value="NUCLEOTIDE KINASE"/>
    <property type="match status" value="1"/>
</dbReference>
<organism evidence="5 6">
    <name type="scientific">Paratrimastix pyriformis</name>
    <dbReference type="NCBI Taxonomy" id="342808"/>
    <lineage>
        <taxon>Eukaryota</taxon>
        <taxon>Metamonada</taxon>
        <taxon>Preaxostyla</taxon>
        <taxon>Paratrimastigidae</taxon>
        <taxon>Paratrimastix</taxon>
    </lineage>
</organism>
<protein>
    <submittedName>
        <fullName evidence="5">Adenylate kinase</fullName>
    </submittedName>
</protein>
<proteinExistence type="predicted"/>
<feature type="compositionally biased region" description="Acidic residues" evidence="4">
    <location>
        <begin position="1057"/>
        <end position="1072"/>
    </location>
</feature>